<evidence type="ECO:0000256" key="7">
    <source>
        <dbReference type="ARBA" id="ARBA00023204"/>
    </source>
</evidence>
<evidence type="ECO:0000313" key="10">
    <source>
        <dbReference type="EMBL" id="KKN18099.1"/>
    </source>
</evidence>
<comment type="caution">
    <text evidence="10">The sequence shown here is derived from an EMBL/GenBank/DDBJ whole genome shotgun (WGS) entry which is preliminary data.</text>
</comment>
<dbReference type="Pfam" id="PF03167">
    <property type="entry name" value="UDG"/>
    <property type="match status" value="1"/>
</dbReference>
<accession>A0A0F9NJN0</accession>
<proteinExistence type="predicted"/>
<dbReference type="SUPFAM" id="SSF53098">
    <property type="entry name" value="Ribonuclease H-like"/>
    <property type="match status" value="1"/>
</dbReference>
<dbReference type="InterPro" id="IPR005122">
    <property type="entry name" value="Uracil-DNA_glycosylase-like"/>
</dbReference>
<keyword evidence="6" id="KW-0411">Iron-sulfur</keyword>
<gene>
    <name evidence="10" type="ORF">LCGC14_0959060</name>
</gene>
<sequence length="873" mass="99768">MIKFESHPECTLCDLCEQANNAGIPTRTLLDKSEYVYPKERALLFVGQNPGNNEDKRGVSWIGYTGQLLNKFIEASGLEEYADIYLANACRCRTPQGGDVTQKHIRTCRGYLFDDIDNLLIKYKEVIIFAIGAKAVYSVTNCSSLKESFKSQGKSIEIITKTRPTQSEYIRVFSTFHLAVLHPLRKPALVTAVEAHFALLKRYLEGNFVPNDEIEEPEIGIPVPKVLPKEVECDIETYGILQGNEQTVFNPIKSKYIDGFDFDKQVVTVNFAWKDVDNIWHSAGYVFSEPKHLVIIRNWFQRISADGILLVGQNIKFDLMYLASADVELRYWIDPRRITVDDTLILCFLLYEQHPEKGLKEMSTLFGIYDYSSLTVLSKSGNAKSPWDKDLHKLNGADSVITGKLREYLLKRIEERYGKDSPKLSPECAWMRNAIVWDTFDLDLNGSTLNIKKLEAFHKKELTRCKRLEKVTEGRHGIKLKGKGSDKPLRRFFFDCIQEADLLSDSRVKYTDKTKRISIGVENASLLKKHLPAGDSLEIVSNFQEFKERSKIVNTYTRPLLEKPRAGIVTRRGNIGMVYPSWYPIPSYFERGGSSDDKVGGQTQGRFSCKKPARQTEPHSIRDCSTSRWEGGKLVEYDYSQDHLRMAALLSGDPILMDVYLSPLNKSIHTETALSIFPDANPDDPGWKKSDKYKLGKTLNFLVLFKGGPGAFQSTALADAGVEVELEFCQNAIQTWYRKHPVYKKWQDSIIELAAKQGYLVLPTGWSRTFGIGPSGVAVYTNEICNFMHQTPCAQLLQAAHYEIIKEFRDLHLKTLICLQIYDALFADIYPGEEEVVDEIIIRNMEHPYTLELFYKWTGRYIPWLVEKKEYKK</sequence>
<keyword evidence="1" id="KW-0004">4Fe-4S</keyword>
<dbReference type="GO" id="GO:0003887">
    <property type="term" value="F:DNA-directed DNA polymerase activity"/>
    <property type="evidence" value="ECO:0007669"/>
    <property type="project" value="InterPro"/>
</dbReference>
<evidence type="ECO:0000256" key="6">
    <source>
        <dbReference type="ARBA" id="ARBA00023014"/>
    </source>
</evidence>
<keyword evidence="3" id="KW-0227">DNA damage</keyword>
<reference evidence="10" key="1">
    <citation type="journal article" date="2015" name="Nature">
        <title>Complex archaea that bridge the gap between prokaryotes and eukaryotes.</title>
        <authorList>
            <person name="Spang A."/>
            <person name="Saw J.H."/>
            <person name="Jorgensen S.L."/>
            <person name="Zaremba-Niedzwiedzka K."/>
            <person name="Martijn J."/>
            <person name="Lind A.E."/>
            <person name="van Eijk R."/>
            <person name="Schleper C."/>
            <person name="Guy L."/>
            <person name="Ettema T.J."/>
        </authorList>
    </citation>
    <scope>NUCLEOTIDE SEQUENCE</scope>
</reference>
<dbReference type="Gene3D" id="3.30.420.10">
    <property type="entry name" value="Ribonuclease H-like superfamily/Ribonuclease H"/>
    <property type="match status" value="1"/>
</dbReference>
<dbReference type="GO" id="GO:0003677">
    <property type="term" value="F:DNA binding"/>
    <property type="evidence" value="ECO:0007669"/>
    <property type="project" value="InterPro"/>
</dbReference>
<dbReference type="PANTHER" id="PTHR33693">
    <property type="entry name" value="TYPE-5 URACIL-DNA GLYCOSYLASE"/>
    <property type="match status" value="1"/>
</dbReference>
<evidence type="ECO:0000259" key="9">
    <source>
        <dbReference type="SMART" id="SM00482"/>
    </source>
</evidence>
<dbReference type="SUPFAM" id="SSF52141">
    <property type="entry name" value="Uracil-DNA glycosylase-like"/>
    <property type="match status" value="1"/>
</dbReference>
<evidence type="ECO:0000256" key="1">
    <source>
        <dbReference type="ARBA" id="ARBA00022485"/>
    </source>
</evidence>
<dbReference type="InterPro" id="IPR051536">
    <property type="entry name" value="UDG_Type-4/5"/>
</dbReference>
<keyword evidence="2" id="KW-0479">Metal-binding</keyword>
<evidence type="ECO:0000256" key="3">
    <source>
        <dbReference type="ARBA" id="ARBA00022763"/>
    </source>
</evidence>
<dbReference type="GO" id="GO:0046872">
    <property type="term" value="F:metal ion binding"/>
    <property type="evidence" value="ECO:0007669"/>
    <property type="project" value="UniProtKB-KW"/>
</dbReference>
<dbReference type="Pfam" id="PF00476">
    <property type="entry name" value="DNA_pol_A"/>
    <property type="match status" value="1"/>
</dbReference>
<keyword evidence="7" id="KW-0234">DNA repair</keyword>
<keyword evidence="4" id="KW-0378">Hydrolase</keyword>
<dbReference type="Gene3D" id="3.40.470.10">
    <property type="entry name" value="Uracil-DNA glycosylase-like domain"/>
    <property type="match status" value="1"/>
</dbReference>
<dbReference type="EMBL" id="LAZR01003459">
    <property type="protein sequence ID" value="KKN18099.1"/>
    <property type="molecule type" value="Genomic_DNA"/>
</dbReference>
<dbReference type="GO" id="GO:0097506">
    <property type="term" value="F:deaminated base DNA N-glycosylase activity"/>
    <property type="evidence" value="ECO:0007669"/>
    <property type="project" value="UniProtKB-ARBA"/>
</dbReference>
<dbReference type="PANTHER" id="PTHR33693:SF1">
    <property type="entry name" value="TYPE-4 URACIL-DNA GLYCOSYLASE"/>
    <property type="match status" value="1"/>
</dbReference>
<evidence type="ECO:0000256" key="8">
    <source>
        <dbReference type="SAM" id="MobiDB-lite"/>
    </source>
</evidence>
<dbReference type="GO" id="GO:0006281">
    <property type="term" value="P:DNA repair"/>
    <property type="evidence" value="ECO:0007669"/>
    <property type="project" value="UniProtKB-KW"/>
</dbReference>
<dbReference type="Gene3D" id="3.30.70.370">
    <property type="match status" value="1"/>
</dbReference>
<dbReference type="InterPro" id="IPR036895">
    <property type="entry name" value="Uracil-DNA_glycosylase-like_sf"/>
</dbReference>
<evidence type="ECO:0000256" key="4">
    <source>
        <dbReference type="ARBA" id="ARBA00022801"/>
    </source>
</evidence>
<dbReference type="InterPro" id="IPR001098">
    <property type="entry name" value="DNA-dir_DNA_pol_A_palm_dom"/>
</dbReference>
<dbReference type="GO" id="GO:0051539">
    <property type="term" value="F:4 iron, 4 sulfur cluster binding"/>
    <property type="evidence" value="ECO:0007669"/>
    <property type="project" value="UniProtKB-KW"/>
</dbReference>
<dbReference type="AlphaFoldDB" id="A0A0F9NJN0"/>
<dbReference type="GO" id="GO:0006260">
    <property type="term" value="P:DNA replication"/>
    <property type="evidence" value="ECO:0007669"/>
    <property type="project" value="InterPro"/>
</dbReference>
<protein>
    <recommendedName>
        <fullName evidence="9">DNA-directed DNA polymerase family A palm domain-containing protein</fullName>
    </recommendedName>
</protein>
<dbReference type="Gene3D" id="1.10.150.20">
    <property type="entry name" value="5' to 3' exonuclease, C-terminal subdomain"/>
    <property type="match status" value="1"/>
</dbReference>
<dbReference type="SUPFAM" id="SSF56672">
    <property type="entry name" value="DNA/RNA polymerases"/>
    <property type="match status" value="1"/>
</dbReference>
<dbReference type="InterPro" id="IPR012337">
    <property type="entry name" value="RNaseH-like_sf"/>
</dbReference>
<dbReference type="InterPro" id="IPR043502">
    <property type="entry name" value="DNA/RNA_pol_sf"/>
</dbReference>
<keyword evidence="5" id="KW-0408">Iron</keyword>
<evidence type="ECO:0000256" key="2">
    <source>
        <dbReference type="ARBA" id="ARBA00022723"/>
    </source>
</evidence>
<evidence type="ECO:0000256" key="5">
    <source>
        <dbReference type="ARBA" id="ARBA00023004"/>
    </source>
</evidence>
<feature type="domain" description="DNA-directed DNA polymerase family A palm" evidence="9">
    <location>
        <begin position="618"/>
        <end position="833"/>
    </location>
</feature>
<dbReference type="SMART" id="SM00482">
    <property type="entry name" value="POLAc"/>
    <property type="match status" value="1"/>
</dbReference>
<feature type="region of interest" description="Disordered" evidence="8">
    <location>
        <begin position="595"/>
        <end position="624"/>
    </location>
</feature>
<organism evidence="10">
    <name type="scientific">marine sediment metagenome</name>
    <dbReference type="NCBI Taxonomy" id="412755"/>
    <lineage>
        <taxon>unclassified sequences</taxon>
        <taxon>metagenomes</taxon>
        <taxon>ecological metagenomes</taxon>
    </lineage>
</organism>
<name>A0A0F9NJN0_9ZZZZ</name>
<dbReference type="InterPro" id="IPR036397">
    <property type="entry name" value="RNaseH_sf"/>
</dbReference>